<dbReference type="Proteomes" id="UP001156882">
    <property type="component" value="Unassembled WGS sequence"/>
</dbReference>
<feature type="compositionally biased region" description="Acidic residues" evidence="1">
    <location>
        <begin position="1"/>
        <end position="11"/>
    </location>
</feature>
<comment type="caution">
    <text evidence="3">The sequence shown here is derived from an EMBL/GenBank/DDBJ whole genome shotgun (WGS) entry which is preliminary data.</text>
</comment>
<accession>A0ABQ6CL70</accession>
<dbReference type="RefSeq" id="WP_284313574.1">
    <property type="nucleotide sequence ID" value="NZ_BSPC01000028.1"/>
</dbReference>
<feature type="compositionally biased region" description="Pro residues" evidence="1">
    <location>
        <begin position="14"/>
        <end position="23"/>
    </location>
</feature>
<keyword evidence="2" id="KW-1133">Transmembrane helix</keyword>
<name>A0ABQ6CL70_9HYPH</name>
<reference evidence="4" key="1">
    <citation type="journal article" date="2019" name="Int. J. Syst. Evol. Microbiol.">
        <title>The Global Catalogue of Microorganisms (GCM) 10K type strain sequencing project: providing services to taxonomists for standard genome sequencing and annotation.</title>
        <authorList>
            <consortium name="The Broad Institute Genomics Platform"/>
            <consortium name="The Broad Institute Genome Sequencing Center for Infectious Disease"/>
            <person name="Wu L."/>
            <person name="Ma J."/>
        </authorList>
    </citation>
    <scope>NUCLEOTIDE SEQUENCE [LARGE SCALE GENOMIC DNA]</scope>
    <source>
        <strain evidence="4">NBRC 101365</strain>
    </source>
</reference>
<keyword evidence="2" id="KW-0472">Membrane</keyword>
<evidence type="ECO:0000313" key="3">
    <source>
        <dbReference type="EMBL" id="GLS20494.1"/>
    </source>
</evidence>
<evidence type="ECO:0000256" key="2">
    <source>
        <dbReference type="SAM" id="Phobius"/>
    </source>
</evidence>
<feature type="transmembrane region" description="Helical" evidence="2">
    <location>
        <begin position="76"/>
        <end position="97"/>
    </location>
</feature>
<evidence type="ECO:0000313" key="4">
    <source>
        <dbReference type="Proteomes" id="UP001156882"/>
    </source>
</evidence>
<protein>
    <submittedName>
        <fullName evidence="3">Uncharacterized protein</fullName>
    </submittedName>
</protein>
<keyword evidence="4" id="KW-1185">Reference proteome</keyword>
<gene>
    <name evidence="3" type="ORF">GCM10007874_35110</name>
</gene>
<dbReference type="EMBL" id="BSPC01000028">
    <property type="protein sequence ID" value="GLS20494.1"/>
    <property type="molecule type" value="Genomic_DNA"/>
</dbReference>
<keyword evidence="2" id="KW-0812">Transmembrane</keyword>
<feature type="transmembrane region" description="Helical" evidence="2">
    <location>
        <begin position="142"/>
        <end position="162"/>
    </location>
</feature>
<proteinExistence type="predicted"/>
<organism evidence="3 4">
    <name type="scientific">Labrys miyagiensis</name>
    <dbReference type="NCBI Taxonomy" id="346912"/>
    <lineage>
        <taxon>Bacteria</taxon>
        <taxon>Pseudomonadati</taxon>
        <taxon>Pseudomonadota</taxon>
        <taxon>Alphaproteobacteria</taxon>
        <taxon>Hyphomicrobiales</taxon>
        <taxon>Xanthobacteraceae</taxon>
        <taxon>Labrys</taxon>
    </lineage>
</organism>
<feature type="region of interest" description="Disordered" evidence="1">
    <location>
        <begin position="1"/>
        <end position="31"/>
    </location>
</feature>
<sequence length="163" mass="17391">MNESPPDLEEVQPEHPPPTPAPAPAAAQPAKPDPTYLQMLQAAITRMAGNAFLAKGWSITLTTATLGLTVKDGGPAFAWIGLVPVALFACIDTYYLALEKGFRNLFTTAAAAYNAGEPPSFVMSPGEVDGDKFRQAMQSPSVWGVHGPLAVALLLAWLWVIFR</sequence>
<evidence type="ECO:0000256" key="1">
    <source>
        <dbReference type="SAM" id="MobiDB-lite"/>
    </source>
</evidence>